<dbReference type="Pfam" id="PF11213">
    <property type="entry name" value="DUF3006"/>
    <property type="match status" value="1"/>
</dbReference>
<dbReference type="HOGENOM" id="CLU_181623_0_1_9"/>
<proteinExistence type="predicted"/>
<dbReference type="RefSeq" id="WP_003545248.1">
    <property type="nucleotide sequence ID" value="NC_015565.1"/>
</dbReference>
<gene>
    <name evidence="1" type="ordered locus">Desca_0672</name>
</gene>
<name>F6B8I5_DESCC</name>
<dbReference type="EMBL" id="CP002736">
    <property type="protein sequence ID" value="AEF93557.1"/>
    <property type="molecule type" value="Genomic_DNA"/>
</dbReference>
<organism evidence="1 2">
    <name type="scientific">Desulfotomaculum nigrificans (strain DSM 14880 / VKM B-2319 / CO-1-SRB)</name>
    <name type="common">Desulfotomaculum carboxydivorans</name>
    <dbReference type="NCBI Taxonomy" id="868595"/>
    <lineage>
        <taxon>Bacteria</taxon>
        <taxon>Bacillati</taxon>
        <taxon>Bacillota</taxon>
        <taxon>Clostridia</taxon>
        <taxon>Eubacteriales</taxon>
        <taxon>Desulfotomaculaceae</taxon>
        <taxon>Desulfotomaculum</taxon>
    </lineage>
</organism>
<evidence type="ECO:0000313" key="2">
    <source>
        <dbReference type="Proteomes" id="UP000009226"/>
    </source>
</evidence>
<dbReference type="AlphaFoldDB" id="F6B8I5"/>
<evidence type="ECO:0000313" key="1">
    <source>
        <dbReference type="EMBL" id="AEF93557.1"/>
    </source>
</evidence>
<reference evidence="1 2" key="1">
    <citation type="submission" date="2011-05" db="EMBL/GenBank/DDBJ databases">
        <title>Complete sequence of Desulfotomaculum carboxydivorans CO-1-SRB.</title>
        <authorList>
            <consortium name="US DOE Joint Genome Institute"/>
            <person name="Lucas S."/>
            <person name="Han J."/>
            <person name="Lapidus A."/>
            <person name="Cheng J.-F."/>
            <person name="Goodwin L."/>
            <person name="Pitluck S."/>
            <person name="Peters L."/>
            <person name="Mikhailova N."/>
            <person name="Lu M."/>
            <person name="Han C."/>
            <person name="Tapia R."/>
            <person name="Land M."/>
            <person name="Hauser L."/>
            <person name="Kyrpides N."/>
            <person name="Ivanova N."/>
            <person name="Pagani I."/>
            <person name="Stams A."/>
            <person name="Plugge C."/>
            <person name="Muyzer G."/>
            <person name="Kuever J."/>
            <person name="Parshina S."/>
            <person name="Ivanova A."/>
            <person name="Nazina T."/>
            <person name="Woyke T."/>
        </authorList>
    </citation>
    <scope>NUCLEOTIDE SEQUENCE [LARGE SCALE GENOMIC DNA]</scope>
    <source>
        <strain evidence="2">DSM 14880 / VKM B-2319 / CO-1-SRB</strain>
    </source>
</reference>
<dbReference type="KEGG" id="dca:Desca_0672"/>
<keyword evidence="2" id="KW-1185">Reference proteome</keyword>
<sequence>MKAIIDRFEGTIAVLEVDDTTMWHVPRKFLPDTAREGDVVEFSFKLNPAATEAAKAANRRLLDDVFK</sequence>
<dbReference type="InterPro" id="IPR021377">
    <property type="entry name" value="DUF3006"/>
</dbReference>
<dbReference type="STRING" id="868595.Desca_0672"/>
<evidence type="ECO:0008006" key="3">
    <source>
        <dbReference type="Google" id="ProtNLM"/>
    </source>
</evidence>
<protein>
    <recommendedName>
        <fullName evidence="3">DUF3006 domain-containing protein</fullName>
    </recommendedName>
</protein>
<dbReference type="Gene3D" id="6.20.120.50">
    <property type="match status" value="1"/>
</dbReference>
<dbReference type="Proteomes" id="UP000009226">
    <property type="component" value="Chromosome"/>
</dbReference>
<accession>F6B8I5</accession>